<sequence length="289" mass="31895">MQVEIGVIGGSGLYRMAELEQIEEVEVQTPFGPPSAPITLGTLQGVRVAFLPRHGLRHQFSPSAVPARANFWALKQLGVRRVISISAVGSMREEIAPLDLVVPDQIFDRTVRRARSFFEESGPVVHVALDEPFCPDLRRALLEAATRAGARVHPQGTYICIEGPQFSTKAESRIYRSWGVDVIGMTAMPEARLAREAELCFAILALVTDYDVWHVTEEPVNVATVIQNLQRNVQTAQDVLKELIPRLPRETSCSCGDALAQAIVTAPDAVSTEVRRRYSLLLGRYLPAE</sequence>
<accession>A0A831TGN4</accession>
<gene>
    <name evidence="4 6" type="primary">mtnP</name>
    <name evidence="6" type="ORF">ENP34_10115</name>
</gene>
<comment type="catalytic activity">
    <reaction evidence="4">
        <text>S-methyl-5'-thioadenosine + phosphate = 5-(methylsulfanyl)-alpha-D-ribose 1-phosphate + adenine</text>
        <dbReference type="Rhea" id="RHEA:11852"/>
        <dbReference type="ChEBI" id="CHEBI:16708"/>
        <dbReference type="ChEBI" id="CHEBI:17509"/>
        <dbReference type="ChEBI" id="CHEBI:43474"/>
        <dbReference type="ChEBI" id="CHEBI:58533"/>
        <dbReference type="EC" id="2.4.2.28"/>
    </reaction>
</comment>
<dbReference type="GO" id="GO:0017061">
    <property type="term" value="F:S-methyl-5-thioadenosine phosphorylase activity"/>
    <property type="evidence" value="ECO:0007669"/>
    <property type="project" value="UniProtKB-UniRule"/>
</dbReference>
<feature type="site" description="Important for substrate specificity" evidence="4">
    <location>
        <position position="167"/>
    </location>
</feature>
<feature type="binding site" evidence="4">
    <location>
        <begin position="53"/>
        <end position="54"/>
    </location>
    <ligand>
        <name>phosphate</name>
        <dbReference type="ChEBI" id="CHEBI:43474"/>
    </ligand>
</feature>
<evidence type="ECO:0000256" key="2">
    <source>
        <dbReference type="ARBA" id="ARBA00022679"/>
    </source>
</evidence>
<dbReference type="GO" id="GO:0006166">
    <property type="term" value="P:purine ribonucleoside salvage"/>
    <property type="evidence" value="ECO:0007669"/>
    <property type="project" value="UniProtKB-KW"/>
</dbReference>
<proteinExistence type="inferred from homology"/>
<dbReference type="NCBIfam" id="NF006599">
    <property type="entry name" value="PRK09136.1"/>
    <property type="match status" value="1"/>
</dbReference>
<feature type="binding site" evidence="4">
    <location>
        <begin position="209"/>
        <end position="211"/>
    </location>
    <ligand>
        <name>substrate</name>
    </ligand>
</feature>
<comment type="subunit">
    <text evidence="4">Homohexamer. Dimer of a homotrimer.</text>
</comment>
<dbReference type="PANTHER" id="PTHR42679">
    <property type="entry name" value="S-METHYL-5'-THIOADENOSINE PHOSPHORYLASE"/>
    <property type="match status" value="1"/>
</dbReference>
<evidence type="ECO:0000313" key="6">
    <source>
        <dbReference type="EMBL" id="HEG91776.1"/>
    </source>
</evidence>
<comment type="similarity">
    <text evidence="4">Belongs to the PNP/MTAP phosphorylase family. MTAP subfamily.</text>
</comment>
<comment type="caution">
    <text evidence="6">The sequence shown here is derived from an EMBL/GenBank/DDBJ whole genome shotgun (WGS) entry which is preliminary data.</text>
</comment>
<dbReference type="InterPro" id="IPR000845">
    <property type="entry name" value="Nucleoside_phosphorylase_d"/>
</dbReference>
<dbReference type="CDD" id="cd09010">
    <property type="entry name" value="MTAP_SsMTAPII_like_MTIP"/>
    <property type="match status" value="1"/>
</dbReference>
<protein>
    <recommendedName>
        <fullName evidence="4">S-methyl-5'-thioadenosine phosphorylase</fullName>
        <ecNumber evidence="4">2.4.2.28</ecNumber>
    </recommendedName>
    <alternativeName>
        <fullName evidence="4">5'-methylthioadenosine phosphorylase</fullName>
        <shortName evidence="4">MTA phosphorylase</shortName>
        <shortName evidence="4">MTAP</shortName>
    </alternativeName>
</protein>
<dbReference type="GO" id="GO:0019509">
    <property type="term" value="P:L-methionine salvage from methylthioadenosine"/>
    <property type="evidence" value="ECO:0007669"/>
    <property type="project" value="UniProtKB-UniRule"/>
</dbReference>
<feature type="binding site" evidence="4">
    <location>
        <position position="185"/>
    </location>
    <ligand>
        <name>substrate</name>
    </ligand>
</feature>
<dbReference type="SUPFAM" id="SSF53167">
    <property type="entry name" value="Purine and uridine phosphorylases"/>
    <property type="match status" value="1"/>
</dbReference>
<feature type="site" description="Important for substrate specificity" evidence="4">
    <location>
        <position position="222"/>
    </location>
</feature>
<dbReference type="HAMAP" id="MF_01963">
    <property type="entry name" value="MTAP"/>
    <property type="match status" value="1"/>
</dbReference>
<evidence type="ECO:0000256" key="1">
    <source>
        <dbReference type="ARBA" id="ARBA00022676"/>
    </source>
</evidence>
<dbReference type="Pfam" id="PF01048">
    <property type="entry name" value="PNP_UDP_1"/>
    <property type="match status" value="1"/>
</dbReference>
<dbReference type="EMBL" id="DSIY01000237">
    <property type="protein sequence ID" value="HEG91776.1"/>
    <property type="molecule type" value="Genomic_DNA"/>
</dbReference>
<organism evidence="6">
    <name type="scientific">Thermorudis peleae</name>
    <dbReference type="NCBI Taxonomy" id="1382356"/>
    <lineage>
        <taxon>Bacteria</taxon>
        <taxon>Pseudomonadati</taxon>
        <taxon>Thermomicrobiota</taxon>
        <taxon>Thermomicrobia</taxon>
        <taxon>Thermomicrobia incertae sedis</taxon>
        <taxon>Thermorudis</taxon>
    </lineage>
</organism>
<dbReference type="InterPro" id="IPR010044">
    <property type="entry name" value="MTAP"/>
</dbReference>
<comment type="function">
    <text evidence="4">Catalyzes the reversible phosphorylation of S-methyl-5'-thioadenosine (MTA) to adenine and 5-methylthioribose-1-phosphate. Involved in the breakdown of MTA, a major by-product of polyamine biosynthesis. Responsible for the first step in the methionine salvage pathway after MTA has been generated from S-adenosylmethionine. Has broad substrate specificity with 6-aminopurine nucleosides as preferred substrates.</text>
</comment>
<keyword evidence="1 4" id="KW-0328">Glycosyltransferase</keyword>
<keyword evidence="3 4" id="KW-0660">Purine salvage</keyword>
<dbReference type="PANTHER" id="PTHR42679:SF2">
    <property type="entry name" value="S-METHYL-5'-THIOADENOSINE PHOSPHORYLASE"/>
    <property type="match status" value="1"/>
</dbReference>
<dbReference type="FunFam" id="3.40.50.1580:FF:000012">
    <property type="entry name" value="Probable 6-oxopurine nucleoside phosphorylase"/>
    <property type="match status" value="1"/>
</dbReference>
<feature type="binding site" evidence="4">
    <location>
        <begin position="86"/>
        <end position="87"/>
    </location>
    <ligand>
        <name>phosphate</name>
        <dbReference type="ChEBI" id="CHEBI:43474"/>
    </ligand>
</feature>
<feature type="binding site" evidence="4">
    <location>
        <position position="186"/>
    </location>
    <ligand>
        <name>phosphate</name>
        <dbReference type="ChEBI" id="CHEBI:43474"/>
    </ligand>
</feature>
<name>A0A831TGN4_9BACT</name>
<dbReference type="UniPathway" id="UPA00904">
    <property type="reaction ID" value="UER00873"/>
</dbReference>
<feature type="binding site" evidence="4">
    <location>
        <position position="11"/>
    </location>
    <ligand>
        <name>phosphate</name>
        <dbReference type="ChEBI" id="CHEBI:43474"/>
    </ligand>
</feature>
<dbReference type="AlphaFoldDB" id="A0A831TGN4"/>
<evidence type="ECO:0000256" key="3">
    <source>
        <dbReference type="ARBA" id="ARBA00022726"/>
    </source>
</evidence>
<comment type="pathway">
    <text evidence="4">Amino-acid biosynthesis; L-methionine biosynthesis via salvage pathway; S-methyl-5-thio-alpha-D-ribose 1-phosphate from S-methyl-5'-thioadenosine (phosphorylase route): step 1/1.</text>
</comment>
<dbReference type="EC" id="2.4.2.28" evidence="4"/>
<keyword evidence="2 4" id="KW-0808">Transferase</keyword>
<dbReference type="Gene3D" id="3.40.50.1580">
    <property type="entry name" value="Nucleoside phosphorylase domain"/>
    <property type="match status" value="1"/>
</dbReference>
<dbReference type="GO" id="GO:0005829">
    <property type="term" value="C:cytosol"/>
    <property type="evidence" value="ECO:0007669"/>
    <property type="project" value="TreeGrafter"/>
</dbReference>
<evidence type="ECO:0000256" key="4">
    <source>
        <dbReference type="HAMAP-Rule" id="MF_01963"/>
    </source>
</evidence>
<feature type="domain" description="Nucleoside phosphorylase" evidence="5">
    <location>
        <begin position="4"/>
        <end position="244"/>
    </location>
</feature>
<evidence type="ECO:0000259" key="5">
    <source>
        <dbReference type="Pfam" id="PF01048"/>
    </source>
</evidence>
<reference evidence="6" key="1">
    <citation type="journal article" date="2020" name="mSystems">
        <title>Genome- and Community-Level Interaction Insights into Carbon Utilization and Element Cycling Functions of Hydrothermarchaeota in Hydrothermal Sediment.</title>
        <authorList>
            <person name="Zhou Z."/>
            <person name="Liu Y."/>
            <person name="Xu W."/>
            <person name="Pan J."/>
            <person name="Luo Z.H."/>
            <person name="Li M."/>
        </authorList>
    </citation>
    <scope>NUCLEOTIDE SEQUENCE [LARGE SCALE GENOMIC DNA]</scope>
    <source>
        <strain evidence="6">SpSt-210</strain>
    </source>
</reference>
<dbReference type="NCBIfam" id="TIGR01694">
    <property type="entry name" value="MTAP"/>
    <property type="match status" value="1"/>
</dbReference>
<dbReference type="InterPro" id="IPR035994">
    <property type="entry name" value="Nucleoside_phosphorylase_sf"/>
</dbReference>